<name>A0ABR4NJD0_9FUNG</name>
<dbReference type="Gene3D" id="3.40.30.10">
    <property type="entry name" value="Glutaredoxin"/>
    <property type="match status" value="1"/>
</dbReference>
<feature type="transmembrane region" description="Helical" evidence="2">
    <location>
        <begin position="40"/>
        <end position="68"/>
    </location>
</feature>
<evidence type="ECO:0000256" key="2">
    <source>
        <dbReference type="SAM" id="Phobius"/>
    </source>
</evidence>
<dbReference type="InterPro" id="IPR012336">
    <property type="entry name" value="Thioredoxin-like_fold"/>
</dbReference>
<evidence type="ECO:0000259" key="4">
    <source>
        <dbReference type="Pfam" id="PF17172"/>
    </source>
</evidence>
<dbReference type="SFLD" id="SFLDG01200">
    <property type="entry name" value="SUF1.1"/>
    <property type="match status" value="1"/>
</dbReference>
<keyword evidence="6" id="KW-1185">Reference proteome</keyword>
<evidence type="ECO:0000313" key="5">
    <source>
        <dbReference type="EMBL" id="KAL2919575.1"/>
    </source>
</evidence>
<dbReference type="Pfam" id="PF17172">
    <property type="entry name" value="GST_N_4"/>
    <property type="match status" value="1"/>
</dbReference>
<keyword evidence="2" id="KW-0812">Transmembrane</keyword>
<protein>
    <recommendedName>
        <fullName evidence="7">Glutathione S-transferase</fullName>
    </recommendedName>
</protein>
<dbReference type="SFLD" id="SFLDG01180">
    <property type="entry name" value="SUF1"/>
    <property type="match status" value="1"/>
</dbReference>
<dbReference type="SUPFAM" id="SSF47616">
    <property type="entry name" value="GST C-terminal domain-like"/>
    <property type="match status" value="1"/>
</dbReference>
<organism evidence="5 6">
    <name type="scientific">Polyrhizophydium stewartii</name>
    <dbReference type="NCBI Taxonomy" id="2732419"/>
    <lineage>
        <taxon>Eukaryota</taxon>
        <taxon>Fungi</taxon>
        <taxon>Fungi incertae sedis</taxon>
        <taxon>Chytridiomycota</taxon>
        <taxon>Chytridiomycota incertae sedis</taxon>
        <taxon>Chytridiomycetes</taxon>
        <taxon>Rhizophydiales</taxon>
        <taxon>Rhizophydiales incertae sedis</taxon>
        <taxon>Polyrhizophydium</taxon>
    </lineage>
</organism>
<evidence type="ECO:0000259" key="3">
    <source>
        <dbReference type="Pfam" id="PF17171"/>
    </source>
</evidence>
<dbReference type="InterPro" id="IPR036249">
    <property type="entry name" value="Thioredoxin-like_sf"/>
</dbReference>
<gene>
    <name evidence="5" type="ORF">HK105_200487</name>
</gene>
<evidence type="ECO:0000313" key="6">
    <source>
        <dbReference type="Proteomes" id="UP001527925"/>
    </source>
</evidence>
<dbReference type="InterPro" id="IPR036282">
    <property type="entry name" value="Glutathione-S-Trfase_C_sf"/>
</dbReference>
<proteinExistence type="inferred from homology"/>
<dbReference type="EMBL" id="JADGIZ020000002">
    <property type="protein sequence ID" value="KAL2919575.1"/>
    <property type="molecule type" value="Genomic_DNA"/>
</dbReference>
<dbReference type="InterPro" id="IPR033468">
    <property type="entry name" value="Metaxin_GST"/>
</dbReference>
<dbReference type="InterPro" id="IPR026928">
    <property type="entry name" value="FAX/IsoI-like"/>
</dbReference>
<dbReference type="InterPro" id="IPR050931">
    <property type="entry name" value="Mito_Protein_Transport_Metaxin"/>
</dbReference>
<accession>A0ABR4NJD0</accession>
<dbReference type="InterPro" id="IPR040079">
    <property type="entry name" value="Glutathione_S-Trfase"/>
</dbReference>
<feature type="domain" description="Thioredoxin-like fold" evidence="4">
    <location>
        <begin position="113"/>
        <end position="210"/>
    </location>
</feature>
<dbReference type="PANTHER" id="PTHR12289:SF41">
    <property type="entry name" value="FAILED AXON CONNECTIONS-RELATED"/>
    <property type="match status" value="1"/>
</dbReference>
<reference evidence="5 6" key="1">
    <citation type="submission" date="2023-09" db="EMBL/GenBank/DDBJ databases">
        <title>Pangenome analysis of Batrachochytrium dendrobatidis and related Chytrids.</title>
        <authorList>
            <person name="Yacoub M.N."/>
            <person name="Stajich J.E."/>
            <person name="James T.Y."/>
        </authorList>
    </citation>
    <scope>NUCLEOTIDE SEQUENCE [LARGE SCALE GENOMIC DNA]</scope>
    <source>
        <strain evidence="5 6">JEL0888</strain>
    </source>
</reference>
<comment type="caution">
    <text evidence="5">The sequence shown here is derived from an EMBL/GenBank/DDBJ whole genome shotgun (WGS) entry which is preliminary data.</text>
</comment>
<keyword evidence="2" id="KW-1133">Transmembrane helix</keyword>
<dbReference type="SFLD" id="SFLDS00019">
    <property type="entry name" value="Glutathione_Transferase_(cytos"/>
    <property type="match status" value="1"/>
</dbReference>
<feature type="domain" description="Metaxin glutathione S-transferase" evidence="3">
    <location>
        <begin position="263"/>
        <end position="323"/>
    </location>
</feature>
<dbReference type="PANTHER" id="PTHR12289">
    <property type="entry name" value="METAXIN RELATED"/>
    <property type="match status" value="1"/>
</dbReference>
<evidence type="ECO:0008006" key="7">
    <source>
        <dbReference type="Google" id="ProtNLM"/>
    </source>
</evidence>
<comment type="similarity">
    <text evidence="1">Belongs to the FAX family.</text>
</comment>
<sequence>MIWDPSSALADDARDVASAVAHEALALLTVSEDSPHPARIAAAVVGASLAAAAVAAAVALVLLILGGISDVVVETASRSTAGTVRVRPRTTPTSNHVVLVGFGQRSQWPQASPFVCKLDAFLRVSGIKFRLEPARSAADLPTGKVPVLHFRGEVLSDSHFIMKRLVAEGLAPDFDADLTAAERARAECLRHTLESVVYWGFVRERWCNDAIWPHTEAEYFASLPWAVRAIVIRFVVRPGVVRAAHAVGVSRYTPSQWESILADCFASLAAQLGTNRFIMGDRISTVDFTAFGILANCIYYEELNPVMARHACMHTNLVEYTARLHREWIRS</sequence>
<dbReference type="Proteomes" id="UP001527925">
    <property type="component" value="Unassembled WGS sequence"/>
</dbReference>
<evidence type="ECO:0000256" key="1">
    <source>
        <dbReference type="ARBA" id="ARBA00006475"/>
    </source>
</evidence>
<dbReference type="Gene3D" id="1.20.1050.10">
    <property type="match status" value="1"/>
</dbReference>
<keyword evidence="2" id="KW-0472">Membrane</keyword>
<dbReference type="SUPFAM" id="SSF52833">
    <property type="entry name" value="Thioredoxin-like"/>
    <property type="match status" value="1"/>
</dbReference>
<dbReference type="Pfam" id="PF17171">
    <property type="entry name" value="GST_C_6"/>
    <property type="match status" value="1"/>
</dbReference>